<evidence type="ECO:0000313" key="5">
    <source>
        <dbReference type="Proteomes" id="UP001165685"/>
    </source>
</evidence>
<dbReference type="InterPro" id="IPR013320">
    <property type="entry name" value="ConA-like_dom_sf"/>
</dbReference>
<feature type="chain" id="PRO_5047061048" description="Endo-1,4-beta-glucanase" evidence="3">
    <location>
        <begin position="33"/>
        <end position="273"/>
    </location>
</feature>
<organism evidence="4 5">
    <name type="scientific">Nocardiopsis suaedae</name>
    <dbReference type="NCBI Taxonomy" id="3018444"/>
    <lineage>
        <taxon>Bacteria</taxon>
        <taxon>Bacillati</taxon>
        <taxon>Actinomycetota</taxon>
        <taxon>Actinomycetes</taxon>
        <taxon>Streptosporangiales</taxon>
        <taxon>Nocardiopsidaceae</taxon>
        <taxon>Nocardiopsis</taxon>
    </lineage>
</organism>
<reference evidence="4" key="1">
    <citation type="submission" date="2023-01" db="EMBL/GenBank/DDBJ databases">
        <title>Draft genome sequence of Nocardiopsis sp. LSu2-4 isolated from halophytes.</title>
        <authorList>
            <person name="Duangmal K."/>
            <person name="Chantavorakit T."/>
        </authorList>
    </citation>
    <scope>NUCLEOTIDE SEQUENCE</scope>
    <source>
        <strain evidence="4">LSu2-4</strain>
    </source>
</reference>
<dbReference type="RefSeq" id="WP_270677851.1">
    <property type="nucleotide sequence ID" value="NZ_JAQFWP010000018.1"/>
</dbReference>
<dbReference type="PANTHER" id="PTHR34002">
    <property type="entry name" value="BLR1656 PROTEIN"/>
    <property type="match status" value="1"/>
</dbReference>
<evidence type="ECO:0008006" key="6">
    <source>
        <dbReference type="Google" id="ProtNLM"/>
    </source>
</evidence>
<dbReference type="Pfam" id="PF01670">
    <property type="entry name" value="Glyco_hydro_12"/>
    <property type="match status" value="1"/>
</dbReference>
<keyword evidence="2" id="KW-0378">Hydrolase</keyword>
<dbReference type="PANTHER" id="PTHR34002:SF9">
    <property type="entry name" value="XYLOGLUCAN-SPECIFIC ENDO-BETA-1,4-GLUCANASE A"/>
    <property type="match status" value="1"/>
</dbReference>
<evidence type="ECO:0000313" key="4">
    <source>
        <dbReference type="EMBL" id="MDA2805197.1"/>
    </source>
</evidence>
<protein>
    <recommendedName>
        <fullName evidence="6">Endo-1,4-beta-glucanase</fullName>
    </recommendedName>
</protein>
<dbReference type="SUPFAM" id="SSF49899">
    <property type="entry name" value="Concanavalin A-like lectins/glucanases"/>
    <property type="match status" value="1"/>
</dbReference>
<keyword evidence="3" id="KW-0732">Signal</keyword>
<comment type="similarity">
    <text evidence="1 2">Belongs to the glycosyl hydrolase 12 (cellulase H) family.</text>
</comment>
<name>A0ABT4TM70_9ACTN</name>
<sequence>MATTPRTPARLGAGAAALLLTTAALTSGTAAAASEGPHAAATVCEPFDTIPMGKYWLNNNLWGQDAGSGSQCVEDLYQSGDTIGWRTEWQWGGEPYEVKSYVSSVLGWHWGWNAENTGLPVPLWTEEPLTTTWDYDIRTDGPASVAYDMWVHDVPDPTWEDDPSDEVMVWLSAHHGAGPLGQRIDTVTVGGEQWDLYRGEIRGDDGQLLWHVHSFVHTSGTDSFTGDLTAFTDHLAARGSLSWDQHLSSVQSGIEVFQGSGELQTNAYSVTKG</sequence>
<comment type="caution">
    <text evidence="4">The sequence shown here is derived from an EMBL/GenBank/DDBJ whole genome shotgun (WGS) entry which is preliminary data.</text>
</comment>
<keyword evidence="2" id="KW-0624">Polysaccharide degradation</keyword>
<keyword evidence="2" id="KW-0326">Glycosidase</keyword>
<evidence type="ECO:0000256" key="3">
    <source>
        <dbReference type="SAM" id="SignalP"/>
    </source>
</evidence>
<keyword evidence="5" id="KW-1185">Reference proteome</keyword>
<gene>
    <name evidence="4" type="ORF">O4U47_11815</name>
</gene>
<dbReference type="InterPro" id="IPR002594">
    <property type="entry name" value="GH12"/>
</dbReference>
<accession>A0ABT4TM70</accession>
<feature type="signal peptide" evidence="3">
    <location>
        <begin position="1"/>
        <end position="32"/>
    </location>
</feature>
<keyword evidence="2" id="KW-0119">Carbohydrate metabolism</keyword>
<evidence type="ECO:0000256" key="1">
    <source>
        <dbReference type="ARBA" id="ARBA00005519"/>
    </source>
</evidence>
<dbReference type="EMBL" id="JAQFWP010000018">
    <property type="protein sequence ID" value="MDA2805197.1"/>
    <property type="molecule type" value="Genomic_DNA"/>
</dbReference>
<dbReference type="Proteomes" id="UP001165685">
    <property type="component" value="Unassembled WGS sequence"/>
</dbReference>
<proteinExistence type="inferred from homology"/>
<dbReference type="Gene3D" id="2.60.120.180">
    <property type="match status" value="1"/>
</dbReference>
<dbReference type="InterPro" id="IPR013319">
    <property type="entry name" value="GH11/12"/>
</dbReference>
<evidence type="ECO:0000256" key="2">
    <source>
        <dbReference type="RuleBase" id="RU361163"/>
    </source>
</evidence>